<dbReference type="PANTHER" id="PTHR43479:SF11">
    <property type="entry name" value="ACREF_ENVCD OPERON REPRESSOR-RELATED"/>
    <property type="match status" value="1"/>
</dbReference>
<dbReference type="Pfam" id="PF00440">
    <property type="entry name" value="TetR_N"/>
    <property type="match status" value="1"/>
</dbReference>
<keyword evidence="5" id="KW-1185">Reference proteome</keyword>
<keyword evidence="1 2" id="KW-0238">DNA-binding</keyword>
<gene>
    <name evidence="4" type="ORF">PJIAN_4295</name>
</gene>
<dbReference type="SUPFAM" id="SSF48498">
    <property type="entry name" value="Tetracyclin repressor-like, C-terminal domain"/>
    <property type="match status" value="1"/>
</dbReference>
<dbReference type="EMBL" id="BDCR01000004">
    <property type="protein sequence ID" value="GAT63754.1"/>
    <property type="molecule type" value="Genomic_DNA"/>
</dbReference>
<proteinExistence type="predicted"/>
<reference evidence="5" key="2">
    <citation type="journal article" date="2017" name="Genome Announc.">
        <title>Draft genome sequence of Paludibacter jiangxiensis NM7(T), a propionate-producing fermentative bacterium.</title>
        <authorList>
            <person name="Qiu Y.-L."/>
            <person name="Tourlousse D.M."/>
            <person name="Matsuura N."/>
            <person name="Ohashi A."/>
            <person name="Sekiguchi Y."/>
        </authorList>
    </citation>
    <scope>NUCLEOTIDE SEQUENCE [LARGE SCALE GENOMIC DNA]</scope>
    <source>
        <strain evidence="5">NM7</strain>
    </source>
</reference>
<dbReference type="InterPro" id="IPR009057">
    <property type="entry name" value="Homeodomain-like_sf"/>
</dbReference>
<dbReference type="PANTHER" id="PTHR43479">
    <property type="entry name" value="ACREF/ENVCD OPERON REPRESSOR-RELATED"/>
    <property type="match status" value="1"/>
</dbReference>
<dbReference type="InterPro" id="IPR036271">
    <property type="entry name" value="Tet_transcr_reg_TetR-rel_C_sf"/>
</dbReference>
<dbReference type="SUPFAM" id="SSF46689">
    <property type="entry name" value="Homeodomain-like"/>
    <property type="match status" value="1"/>
</dbReference>
<feature type="domain" description="HTH tetR-type" evidence="3">
    <location>
        <begin position="10"/>
        <end position="70"/>
    </location>
</feature>
<dbReference type="Gene3D" id="1.10.10.60">
    <property type="entry name" value="Homeodomain-like"/>
    <property type="match status" value="1"/>
</dbReference>
<dbReference type="RefSeq" id="WP_068705246.1">
    <property type="nucleotide sequence ID" value="NZ_BDCR01000004.1"/>
</dbReference>
<dbReference type="PRINTS" id="PR00455">
    <property type="entry name" value="HTHTETR"/>
</dbReference>
<evidence type="ECO:0000256" key="2">
    <source>
        <dbReference type="PROSITE-ProRule" id="PRU00335"/>
    </source>
</evidence>
<reference evidence="5" key="1">
    <citation type="submission" date="2016-04" db="EMBL/GenBank/DDBJ databases">
        <title>Draft genome sequence of Paludibacter jiangxiensis strain NM7.</title>
        <authorList>
            <person name="Qiu Y."/>
            <person name="Matsuura N."/>
            <person name="Ohashi A."/>
            <person name="Tourlousse M.D."/>
            <person name="Sekiguchi Y."/>
        </authorList>
    </citation>
    <scope>NUCLEOTIDE SEQUENCE [LARGE SCALE GENOMIC DNA]</scope>
    <source>
        <strain evidence="5">NM7</strain>
    </source>
</reference>
<dbReference type="InterPro" id="IPR050624">
    <property type="entry name" value="HTH-type_Tx_Regulator"/>
</dbReference>
<protein>
    <submittedName>
        <fullName evidence="4">DNA-binding transcriptional regulator, AcrR family</fullName>
    </submittedName>
</protein>
<dbReference type="OrthoDB" id="9789566at2"/>
<organism evidence="4 5">
    <name type="scientific">Paludibacter jiangxiensis</name>
    <dbReference type="NCBI Taxonomy" id="681398"/>
    <lineage>
        <taxon>Bacteria</taxon>
        <taxon>Pseudomonadati</taxon>
        <taxon>Bacteroidota</taxon>
        <taxon>Bacteroidia</taxon>
        <taxon>Bacteroidales</taxon>
        <taxon>Paludibacteraceae</taxon>
        <taxon>Paludibacter</taxon>
    </lineage>
</organism>
<comment type="caution">
    <text evidence="4">The sequence shown here is derived from an EMBL/GenBank/DDBJ whole genome shotgun (WGS) entry which is preliminary data.</text>
</comment>
<dbReference type="AlphaFoldDB" id="A0A161L8X6"/>
<evidence type="ECO:0000259" key="3">
    <source>
        <dbReference type="PROSITE" id="PS50977"/>
    </source>
</evidence>
<evidence type="ECO:0000256" key="1">
    <source>
        <dbReference type="ARBA" id="ARBA00023125"/>
    </source>
</evidence>
<dbReference type="InterPro" id="IPR001647">
    <property type="entry name" value="HTH_TetR"/>
</dbReference>
<dbReference type="STRING" id="681398.PJIAN_4295"/>
<evidence type="ECO:0000313" key="5">
    <source>
        <dbReference type="Proteomes" id="UP000076586"/>
    </source>
</evidence>
<accession>A0A161L8X6</accession>
<sequence length="201" mass="23126">MINDQLSKEEQLRKEIISTAQKLFQQYGLHKTTMEDIARAMGKGKSTLYYYYKSKEEIFDAVLRTEMNEVYHLSKEAVHQAESASDKLKAFFSLSFQIAKSKVNLYKIVTEEMAIQDLSRTHHVVKELNAKSVAMVEDIFIAGFVSGEFCDELRSQAHLLAYSMVSAMRSLVLDMAIDDQIPDWDTRLNVLLEFLIKALRK</sequence>
<dbReference type="PROSITE" id="PS50977">
    <property type="entry name" value="HTH_TETR_2"/>
    <property type="match status" value="1"/>
</dbReference>
<dbReference type="Proteomes" id="UP000076586">
    <property type="component" value="Unassembled WGS sequence"/>
</dbReference>
<dbReference type="Gene3D" id="1.10.357.10">
    <property type="entry name" value="Tetracycline Repressor, domain 2"/>
    <property type="match status" value="1"/>
</dbReference>
<dbReference type="GO" id="GO:0003677">
    <property type="term" value="F:DNA binding"/>
    <property type="evidence" value="ECO:0007669"/>
    <property type="project" value="UniProtKB-UniRule"/>
</dbReference>
<name>A0A161L8X6_9BACT</name>
<feature type="DNA-binding region" description="H-T-H motif" evidence="2">
    <location>
        <begin position="33"/>
        <end position="52"/>
    </location>
</feature>
<evidence type="ECO:0000313" key="4">
    <source>
        <dbReference type="EMBL" id="GAT63754.1"/>
    </source>
</evidence>